<accession>A0ACC0V7C0</accession>
<organism evidence="1 2">
    <name type="scientific">Trichothecium roseum</name>
    <dbReference type="NCBI Taxonomy" id="47278"/>
    <lineage>
        <taxon>Eukaryota</taxon>
        <taxon>Fungi</taxon>
        <taxon>Dikarya</taxon>
        <taxon>Ascomycota</taxon>
        <taxon>Pezizomycotina</taxon>
        <taxon>Sordariomycetes</taxon>
        <taxon>Hypocreomycetidae</taxon>
        <taxon>Hypocreales</taxon>
        <taxon>Hypocreales incertae sedis</taxon>
        <taxon>Trichothecium</taxon>
    </lineage>
</organism>
<evidence type="ECO:0000313" key="1">
    <source>
        <dbReference type="EMBL" id="KAI9902178.1"/>
    </source>
</evidence>
<protein>
    <submittedName>
        <fullName evidence="1">Uncharacterized protein</fullName>
    </submittedName>
</protein>
<gene>
    <name evidence="1" type="ORF">N3K66_003995</name>
</gene>
<keyword evidence="2" id="KW-1185">Reference proteome</keyword>
<proteinExistence type="predicted"/>
<comment type="caution">
    <text evidence="1">The sequence shown here is derived from an EMBL/GenBank/DDBJ whole genome shotgun (WGS) entry which is preliminary data.</text>
</comment>
<evidence type="ECO:0000313" key="2">
    <source>
        <dbReference type="Proteomes" id="UP001163324"/>
    </source>
</evidence>
<reference evidence="1" key="1">
    <citation type="submission" date="2022-10" db="EMBL/GenBank/DDBJ databases">
        <title>Complete Genome of Trichothecium roseum strain YXFP-22015, a Plant Pathogen Isolated from Citrus.</title>
        <authorList>
            <person name="Wang Y."/>
            <person name="Zhu L."/>
        </authorList>
    </citation>
    <scope>NUCLEOTIDE SEQUENCE</scope>
    <source>
        <strain evidence="1">YXFP-22015</strain>
    </source>
</reference>
<dbReference type="EMBL" id="CM047942">
    <property type="protein sequence ID" value="KAI9902178.1"/>
    <property type="molecule type" value="Genomic_DNA"/>
</dbReference>
<dbReference type="Proteomes" id="UP001163324">
    <property type="component" value="Chromosome 3"/>
</dbReference>
<name>A0ACC0V7C0_9HYPO</name>
<sequence length="990" mass="106115">MSQQIFVRGPQHPACRSSSIAIAGGDEEQQHDQLLSFEFEDDDFEPEDNSESDLLLQALFSDQCDSSIVLSDILEAFGAMAEPATAEATSANAQETSTDHSQLGDLSKPDAPGSPPKRQREEEDGGEDGPDPKRLRGDSRPEPHHDTSVPQAEAMHQTSNDDETAAAQAASEELLRQSGLLDELEALTQAAHSANTNGNSHETQSQENQPQRAAADEPFELGAIDDWVKSALEDSNGYGDHDGTNGGAHVAEAMMEDTPAQTESVPALKGTAHLAELSFLADPSNYVKNTSLPSLGNLSMLILETLGSDEVLDEPKSECRQRFDGLSCAYEGIAALYSNADGSFCDSSNLLDPDASKILTVAKLAQLSVWAIKGQTPPALDSHIDALVQELPDSTTVAVDLYVEMQTQGVLDSLLAKEPENSSIEIIESAFNTSQADSTALMQRRADELKASVGADDIATITTLYSVRRSLQRFVLFSRRHLSIMPDLTERLGVYISEISVPESPEPTAESILFGESDLDSLVNNVLANVGDGEPVTTDVKVESVEVPSSATQTTNPPAPVNGFAANDYESLSALVAESTDNYVRTTLNSLTPTPYQPTVPPSTTESMTAHLNSLQQNNTQASYYAFAQTLQSQQAHSGEQTGGDLPPHQSVPTATLYDRARQAALSKNTTHARREGVTSTRRPWSQEEEKALMAGLDMVKGPHWSQILTLFGINGTISDVLRDRSQVQLKDKARNLKLFFLKTNSEMPFYLHAVTGELKTRAPGQAARKEAEERARINSEEEQARVQGIMTLAGGLQHPPQNRASGSPSAAVGAGVVTPAQAAAQAQANGSVQPSNRPTTAQQMLHAMPQQQQTRMPPHLPRLETQHTPTQQVSQPSNAPRTPTIQLPASTPTMTPAATPPQPSPFTQPQNHFFTQNTAASMAMSHPSTGMKTAGSSYPAPKMEANSPVLPGTVQDENAADAEILRGLQAAIAEHTAEQAVKVEASGEA</sequence>